<gene>
    <name evidence="6" type="ORF">IV87_GL002122</name>
</gene>
<dbReference type="HAMAP" id="MF_01874">
    <property type="entry name" value="UPF0756"/>
    <property type="match status" value="1"/>
</dbReference>
<evidence type="ECO:0000313" key="7">
    <source>
        <dbReference type="Proteomes" id="UP000051749"/>
    </source>
</evidence>
<keyword evidence="2 5" id="KW-0812">Transmembrane</keyword>
<dbReference type="InterPro" id="IPR007382">
    <property type="entry name" value="UPF0756_TM"/>
</dbReference>
<evidence type="ECO:0000256" key="5">
    <source>
        <dbReference type="HAMAP-Rule" id="MF_01874"/>
    </source>
</evidence>
<dbReference type="PATRIC" id="fig|319653.3.peg.2160"/>
<feature type="transmembrane region" description="Helical" evidence="5">
    <location>
        <begin position="57"/>
        <end position="79"/>
    </location>
</feature>
<evidence type="ECO:0000256" key="1">
    <source>
        <dbReference type="ARBA" id="ARBA00022475"/>
    </source>
</evidence>
<dbReference type="GO" id="GO:0005886">
    <property type="term" value="C:plasma membrane"/>
    <property type="evidence" value="ECO:0007669"/>
    <property type="project" value="UniProtKB-SubCell"/>
</dbReference>
<reference evidence="6 7" key="1">
    <citation type="journal article" date="2015" name="Genome Announc.">
        <title>Expanding the biotechnology potential of lactobacilli through comparative genomics of 213 strains and associated genera.</title>
        <authorList>
            <person name="Sun Z."/>
            <person name="Harris H.M."/>
            <person name="McCann A."/>
            <person name="Guo C."/>
            <person name="Argimon S."/>
            <person name="Zhang W."/>
            <person name="Yang X."/>
            <person name="Jeffery I.B."/>
            <person name="Cooney J.C."/>
            <person name="Kagawa T.F."/>
            <person name="Liu W."/>
            <person name="Song Y."/>
            <person name="Salvetti E."/>
            <person name="Wrobel A."/>
            <person name="Rasinkangas P."/>
            <person name="Parkhill J."/>
            <person name="Rea M.C."/>
            <person name="O'Sullivan O."/>
            <person name="Ritari J."/>
            <person name="Douillard F.P."/>
            <person name="Paul Ross R."/>
            <person name="Yang R."/>
            <person name="Briner A.E."/>
            <person name="Felis G.E."/>
            <person name="de Vos W.M."/>
            <person name="Barrangou R."/>
            <person name="Klaenhammer T.R."/>
            <person name="Caufield P.W."/>
            <person name="Cui Y."/>
            <person name="Zhang H."/>
            <person name="O'Toole P.W."/>
        </authorList>
    </citation>
    <scope>NUCLEOTIDE SEQUENCE [LARGE SCALE GENOMIC DNA]</scope>
    <source>
        <strain evidence="6 7">DSM 22301</strain>
    </source>
</reference>
<keyword evidence="4 5" id="KW-0472">Membrane</keyword>
<protein>
    <recommendedName>
        <fullName evidence="5">UPF0756 membrane protein IV87_GL002122</fullName>
    </recommendedName>
</protein>
<evidence type="ECO:0000256" key="3">
    <source>
        <dbReference type="ARBA" id="ARBA00022989"/>
    </source>
</evidence>
<feature type="transmembrane region" description="Helical" evidence="5">
    <location>
        <begin position="12"/>
        <end position="42"/>
    </location>
</feature>
<name>A0A0R2JZ34_9LACO</name>
<evidence type="ECO:0000256" key="2">
    <source>
        <dbReference type="ARBA" id="ARBA00022692"/>
    </source>
</evidence>
<evidence type="ECO:0000256" key="4">
    <source>
        <dbReference type="ARBA" id="ARBA00023136"/>
    </source>
</evidence>
<accession>A0A0R2JZ34</accession>
<evidence type="ECO:0000313" key="6">
    <source>
        <dbReference type="EMBL" id="KRN82546.1"/>
    </source>
</evidence>
<dbReference type="STRING" id="319653.SAMN04487973_10828"/>
<feature type="transmembrane region" description="Helical" evidence="5">
    <location>
        <begin position="120"/>
        <end position="151"/>
    </location>
</feature>
<dbReference type="PANTHER" id="PTHR38452">
    <property type="entry name" value="UPF0756 MEMBRANE PROTEIN YEAL"/>
    <property type="match status" value="1"/>
</dbReference>
<proteinExistence type="inferred from homology"/>
<comment type="subcellular location">
    <subcellularLocation>
        <location evidence="5">Cell membrane</location>
        <topology evidence="5">Multi-pass membrane protein</topology>
    </subcellularLocation>
</comment>
<keyword evidence="1 5" id="KW-1003">Cell membrane</keyword>
<dbReference type="Pfam" id="PF04284">
    <property type="entry name" value="DUF441"/>
    <property type="match status" value="1"/>
</dbReference>
<dbReference type="Proteomes" id="UP000051749">
    <property type="component" value="Unassembled WGS sequence"/>
</dbReference>
<dbReference type="AlphaFoldDB" id="A0A0R2JZ34"/>
<comment type="similarity">
    <text evidence="5">Belongs to the UPF0756 family.</text>
</comment>
<comment type="caution">
    <text evidence="6">The sequence shown here is derived from an EMBL/GenBank/DDBJ whole genome shotgun (WGS) entry which is preliminary data.</text>
</comment>
<feature type="transmembrane region" description="Helical" evidence="5">
    <location>
        <begin position="91"/>
        <end position="114"/>
    </location>
</feature>
<keyword evidence="3 5" id="KW-1133">Transmembrane helix</keyword>
<dbReference type="PANTHER" id="PTHR38452:SF1">
    <property type="entry name" value="UPF0756 MEMBRANE PROTEIN YEAL"/>
    <property type="match status" value="1"/>
</dbReference>
<organism evidence="6 7">
    <name type="scientific">Pediococcus ethanolidurans</name>
    <dbReference type="NCBI Taxonomy" id="319653"/>
    <lineage>
        <taxon>Bacteria</taxon>
        <taxon>Bacillati</taxon>
        <taxon>Bacillota</taxon>
        <taxon>Bacilli</taxon>
        <taxon>Lactobacillales</taxon>
        <taxon>Lactobacillaceae</taxon>
        <taxon>Pediococcus</taxon>
    </lineage>
</organism>
<sequence length="158" mass="16813">MKGVDFKMENWLFLVGILAIAVWGKNQSLVIATSIVLILMLIPNSQKILQLVEKQGINWGVTIISIAILIPIATGRIGFQDLINAFKSPIGWIAVFCGILVSILSARGVGFLAVSPEVTVALVFGTILGVVFLKGIAAGPIIASGIAYCILQLINIKI</sequence>
<dbReference type="EMBL" id="JQBY01000009">
    <property type="protein sequence ID" value="KRN82546.1"/>
    <property type="molecule type" value="Genomic_DNA"/>
</dbReference>